<evidence type="ECO:0000256" key="2">
    <source>
        <dbReference type="ARBA" id="ARBA00023125"/>
    </source>
</evidence>
<name>A0A810QAF9_9FIRM</name>
<dbReference type="EMBL" id="AP023420">
    <property type="protein sequence ID" value="BCK83237.1"/>
    <property type="molecule type" value="Genomic_DNA"/>
</dbReference>
<evidence type="ECO:0000313" key="6">
    <source>
        <dbReference type="Proteomes" id="UP000679848"/>
    </source>
</evidence>
<gene>
    <name evidence="5" type="ORF">MM59RIKEN_05560</name>
</gene>
<dbReference type="Pfam" id="PF12833">
    <property type="entry name" value="HTH_18"/>
    <property type="match status" value="1"/>
</dbReference>
<keyword evidence="6" id="KW-1185">Reference proteome</keyword>
<dbReference type="PRINTS" id="PR00032">
    <property type="entry name" value="HTHARAC"/>
</dbReference>
<evidence type="ECO:0000259" key="4">
    <source>
        <dbReference type="PROSITE" id="PS01124"/>
    </source>
</evidence>
<accession>A0A810QAF9</accession>
<dbReference type="PANTHER" id="PTHR47893:SF1">
    <property type="entry name" value="REGULATORY PROTEIN PCHR"/>
    <property type="match status" value="1"/>
</dbReference>
<dbReference type="GO" id="GO:0003700">
    <property type="term" value="F:DNA-binding transcription factor activity"/>
    <property type="evidence" value="ECO:0007669"/>
    <property type="project" value="InterPro"/>
</dbReference>
<dbReference type="PROSITE" id="PS01124">
    <property type="entry name" value="HTH_ARAC_FAMILY_2"/>
    <property type="match status" value="1"/>
</dbReference>
<dbReference type="InterPro" id="IPR053142">
    <property type="entry name" value="PchR_regulatory_protein"/>
</dbReference>
<evidence type="ECO:0000256" key="1">
    <source>
        <dbReference type="ARBA" id="ARBA00023015"/>
    </source>
</evidence>
<reference evidence="5" key="1">
    <citation type="submission" date="2020-09" db="EMBL/GenBank/DDBJ databases">
        <title>New species isolated from human feces.</title>
        <authorList>
            <person name="Kitahara M."/>
            <person name="Shigeno Y."/>
            <person name="Shime M."/>
            <person name="Matsumoto Y."/>
            <person name="Nakamura S."/>
            <person name="Motooka D."/>
            <person name="Fukuoka S."/>
            <person name="Nishikawa H."/>
            <person name="Benno Y."/>
        </authorList>
    </citation>
    <scope>NUCLEOTIDE SEQUENCE</scope>
    <source>
        <strain evidence="5">MM59</strain>
    </source>
</reference>
<dbReference type="PANTHER" id="PTHR47893">
    <property type="entry name" value="REGULATORY PROTEIN PCHR"/>
    <property type="match status" value="1"/>
</dbReference>
<proteinExistence type="predicted"/>
<keyword evidence="2" id="KW-0238">DNA-binding</keyword>
<evidence type="ECO:0000256" key="3">
    <source>
        <dbReference type="ARBA" id="ARBA00023163"/>
    </source>
</evidence>
<dbReference type="AlphaFoldDB" id="A0A810QAF9"/>
<dbReference type="KEGG" id="pfaa:MM59RIKEN_05560"/>
<dbReference type="RefSeq" id="WP_228300443.1">
    <property type="nucleotide sequence ID" value="NZ_AP023420.1"/>
</dbReference>
<sequence length="354" mass="40542">MIEYNSQEKQDSLSHVRFADEELIKTQVLQGEAAQTIIQGKNCSVYKMENETGEGVITRYPVFPGIELLYDDIHMSCGVAHREDPRADLLEINHCRLGRFECEFSDGSAVYLGEGDLAVNVMTNRTRETWFPLSHYHGITIAVDIPVADRVLRQVSEALGEGLYCDLFAMRDRLCACDSCFIMRATESIQHIFSELYHAPEDLRAGYFKLKVMELFLFLGSPEITAHGEERPYVDRAQVEQIKSVRQYLVEHLDRRITLQMLSQTFSFPLTSMKKCFKEVYGTTINAYLQAYRMHTAAGLLRETKLDVTEIAGRVGYQNASKFSEVFRQHTGHTPTEYRKTFCLIGADSVLREW</sequence>
<organism evidence="5 6">
    <name type="scientific">Pusillibacter faecalis</name>
    <dbReference type="NCBI Taxonomy" id="2714358"/>
    <lineage>
        <taxon>Bacteria</taxon>
        <taxon>Bacillati</taxon>
        <taxon>Bacillota</taxon>
        <taxon>Clostridia</taxon>
        <taxon>Eubacteriales</taxon>
        <taxon>Oscillospiraceae</taxon>
        <taxon>Pusillibacter</taxon>
    </lineage>
</organism>
<dbReference type="Proteomes" id="UP000679848">
    <property type="component" value="Chromosome"/>
</dbReference>
<feature type="domain" description="HTH araC/xylS-type" evidence="4">
    <location>
        <begin position="243"/>
        <end position="341"/>
    </location>
</feature>
<keyword evidence="1" id="KW-0805">Transcription regulation</keyword>
<dbReference type="InterPro" id="IPR020449">
    <property type="entry name" value="Tscrpt_reg_AraC-type_HTH"/>
</dbReference>
<keyword evidence="3" id="KW-0804">Transcription</keyword>
<dbReference type="InterPro" id="IPR009057">
    <property type="entry name" value="Homeodomain-like_sf"/>
</dbReference>
<evidence type="ECO:0000313" key="5">
    <source>
        <dbReference type="EMBL" id="BCK83237.1"/>
    </source>
</evidence>
<dbReference type="InterPro" id="IPR018060">
    <property type="entry name" value="HTH_AraC"/>
</dbReference>
<dbReference type="Gene3D" id="1.10.10.60">
    <property type="entry name" value="Homeodomain-like"/>
    <property type="match status" value="2"/>
</dbReference>
<dbReference type="GO" id="GO:0043565">
    <property type="term" value="F:sequence-specific DNA binding"/>
    <property type="evidence" value="ECO:0007669"/>
    <property type="project" value="InterPro"/>
</dbReference>
<protein>
    <submittedName>
        <fullName evidence="5">AraC family transcriptional regulator</fullName>
    </submittedName>
</protein>
<dbReference type="SMART" id="SM00342">
    <property type="entry name" value="HTH_ARAC"/>
    <property type="match status" value="1"/>
</dbReference>
<dbReference type="SUPFAM" id="SSF46689">
    <property type="entry name" value="Homeodomain-like"/>
    <property type="match status" value="2"/>
</dbReference>